<gene>
    <name evidence="2" type="ORF">K432DRAFT_422112</name>
</gene>
<name>A0A8E2EJJ5_9PEZI</name>
<dbReference type="OrthoDB" id="566138at2759"/>
<dbReference type="AlphaFoldDB" id="A0A8E2EJJ5"/>
<accession>A0A8E2EJJ5</accession>
<keyword evidence="3" id="KW-1185">Reference proteome</keyword>
<feature type="compositionally biased region" description="Acidic residues" evidence="1">
    <location>
        <begin position="147"/>
        <end position="156"/>
    </location>
</feature>
<dbReference type="Gene3D" id="3.90.1300.10">
    <property type="entry name" value="Amidase signature (AS) domain"/>
    <property type="match status" value="1"/>
</dbReference>
<evidence type="ECO:0000313" key="2">
    <source>
        <dbReference type="EMBL" id="OCK84975.1"/>
    </source>
</evidence>
<dbReference type="PANTHER" id="PTHR42678">
    <property type="entry name" value="AMIDASE"/>
    <property type="match status" value="1"/>
</dbReference>
<feature type="region of interest" description="Disordered" evidence="1">
    <location>
        <begin position="117"/>
        <end position="166"/>
    </location>
</feature>
<dbReference type="EMBL" id="KV744826">
    <property type="protein sequence ID" value="OCK84975.1"/>
    <property type="molecule type" value="Genomic_DNA"/>
</dbReference>
<organism evidence="2 3">
    <name type="scientific">Lepidopterella palustris CBS 459.81</name>
    <dbReference type="NCBI Taxonomy" id="1314670"/>
    <lineage>
        <taxon>Eukaryota</taxon>
        <taxon>Fungi</taxon>
        <taxon>Dikarya</taxon>
        <taxon>Ascomycota</taxon>
        <taxon>Pezizomycotina</taxon>
        <taxon>Dothideomycetes</taxon>
        <taxon>Pleosporomycetidae</taxon>
        <taxon>Mytilinidiales</taxon>
        <taxon>Argynnaceae</taxon>
        <taxon>Lepidopterella</taxon>
    </lineage>
</organism>
<dbReference type="SUPFAM" id="SSF75304">
    <property type="entry name" value="Amidase signature (AS) enzymes"/>
    <property type="match status" value="1"/>
</dbReference>
<dbReference type="Proteomes" id="UP000250266">
    <property type="component" value="Unassembled WGS sequence"/>
</dbReference>
<dbReference type="PANTHER" id="PTHR42678:SF5">
    <property type="entry name" value="GLUTAMYL-TRNA(GLN) AMIDOTRANSFERASE SUBUNIT A"/>
    <property type="match status" value="1"/>
</dbReference>
<evidence type="ECO:0000256" key="1">
    <source>
        <dbReference type="SAM" id="MobiDB-lite"/>
    </source>
</evidence>
<sequence>MSLHRLFSPSAALHTMGNIITPRPALALLGPGRLGILNFAHYAIPENLGQGSESKENEVCEEVTQSGSGNGEIYENPSHNIEEEGWYAPWYDTNGGFVPLNTALSLGSDAFMLKSSWPTEDEAEKRKEREREKEKNDAEKKKKKKDDDDDDDDDNDELVRQSLSEPPFVDSSISGWVSYTRDAIRPIAQTVQDVATALTVIASVGFDPLDNTVALVPTSSKGVDYISSLTSGSLKSLRLGVINGFFNRTSSNETSPINDVMARMIVRPQSAGVTVVPTDESVYNAIAISDQLDAQRFEFRECFDEYLSRLRRTGIIPSFMVSLHQTALVILVNSSLSQLSTVSSRRLQSGQLPTQKCLVVKVGSSAQYGRNEIPAALTSSPVVTIPAGFSQPNKDAKVGMPIGMELLGRSWQEEKLLQIEYQIDMLTHVRKPPYVATIFMEKDMRKMVPHVDPDDLVGDADSVG</sequence>
<protein>
    <recommendedName>
        <fullName evidence="4">Amidase domain-containing protein</fullName>
    </recommendedName>
</protein>
<evidence type="ECO:0008006" key="4">
    <source>
        <dbReference type="Google" id="ProtNLM"/>
    </source>
</evidence>
<dbReference type="InterPro" id="IPR036928">
    <property type="entry name" value="AS_sf"/>
</dbReference>
<proteinExistence type="predicted"/>
<evidence type="ECO:0000313" key="3">
    <source>
        <dbReference type="Proteomes" id="UP000250266"/>
    </source>
</evidence>
<reference evidence="2 3" key="1">
    <citation type="journal article" date="2016" name="Nat. Commun.">
        <title>Ectomycorrhizal ecology is imprinted in the genome of the dominant symbiotic fungus Cenococcum geophilum.</title>
        <authorList>
            <consortium name="DOE Joint Genome Institute"/>
            <person name="Peter M."/>
            <person name="Kohler A."/>
            <person name="Ohm R.A."/>
            <person name="Kuo A."/>
            <person name="Krutzmann J."/>
            <person name="Morin E."/>
            <person name="Arend M."/>
            <person name="Barry K.W."/>
            <person name="Binder M."/>
            <person name="Choi C."/>
            <person name="Clum A."/>
            <person name="Copeland A."/>
            <person name="Grisel N."/>
            <person name="Haridas S."/>
            <person name="Kipfer T."/>
            <person name="LaButti K."/>
            <person name="Lindquist E."/>
            <person name="Lipzen A."/>
            <person name="Maire R."/>
            <person name="Meier B."/>
            <person name="Mihaltcheva S."/>
            <person name="Molinier V."/>
            <person name="Murat C."/>
            <person name="Poggeler S."/>
            <person name="Quandt C.A."/>
            <person name="Sperisen C."/>
            <person name="Tritt A."/>
            <person name="Tisserant E."/>
            <person name="Crous P.W."/>
            <person name="Henrissat B."/>
            <person name="Nehls U."/>
            <person name="Egli S."/>
            <person name="Spatafora J.W."/>
            <person name="Grigoriev I.V."/>
            <person name="Martin F.M."/>
        </authorList>
    </citation>
    <scope>NUCLEOTIDE SEQUENCE [LARGE SCALE GENOMIC DNA]</scope>
    <source>
        <strain evidence="2 3">CBS 459.81</strain>
    </source>
</reference>
<feature type="compositionally biased region" description="Basic and acidic residues" evidence="1">
    <location>
        <begin position="123"/>
        <end position="140"/>
    </location>
</feature>